<gene>
    <name evidence="12" type="primary">Acey_s0028.g1815</name>
    <name evidence="12" type="synonym">Acey-E04D5.1</name>
    <name evidence="12" type="ORF">Y032_0028g1815</name>
</gene>
<name>A0A016UTS1_9BILA</name>
<proteinExistence type="inferred from homology"/>
<keyword evidence="7 9" id="KW-0810">Translation regulation</keyword>
<evidence type="ECO:0000256" key="8">
    <source>
        <dbReference type="ARBA" id="ARBA00022917"/>
    </source>
</evidence>
<dbReference type="AlphaFoldDB" id="A0A016UTS1"/>
<evidence type="ECO:0000256" key="2">
    <source>
        <dbReference type="ARBA" id="ARBA00009573"/>
    </source>
</evidence>
<dbReference type="GO" id="GO:0006417">
    <property type="term" value="P:regulation of translation"/>
    <property type="evidence" value="ECO:0007669"/>
    <property type="project" value="UniProtKB-KW"/>
</dbReference>
<accession>A0A016UTS1</accession>
<dbReference type="GO" id="GO:0000049">
    <property type="term" value="F:tRNA binding"/>
    <property type="evidence" value="ECO:0007669"/>
    <property type="project" value="UniProtKB-UniRule"/>
</dbReference>
<dbReference type="STRING" id="53326.A0A016UTS1"/>
<dbReference type="PANTHER" id="PTHR13227:SF0">
    <property type="entry name" value="EUKARYOTIC TRANSLATION INITIATION FACTOR 2A"/>
    <property type="match status" value="1"/>
</dbReference>
<evidence type="ECO:0000313" key="13">
    <source>
        <dbReference type="Proteomes" id="UP000024635"/>
    </source>
</evidence>
<dbReference type="GO" id="GO:0003743">
    <property type="term" value="F:translation initiation factor activity"/>
    <property type="evidence" value="ECO:0007669"/>
    <property type="project" value="UniProtKB-UniRule"/>
</dbReference>
<evidence type="ECO:0000256" key="4">
    <source>
        <dbReference type="ARBA" id="ARBA00022540"/>
    </source>
</evidence>
<comment type="function">
    <text evidence="1 9">Functions in the early steps of protein synthesis of a small number of specific mRNAs. Acts by directing the binding of methionyl-tRNAi to 40S ribosomal subunits. In contrast to the eIF-2 complex, it binds methionyl-tRNAi to 40S subunits in a codon-dependent manner, whereas the eIF-2 complex binds methionyl-tRNAi to 40S subunits in a GTP-dependent manner.</text>
</comment>
<dbReference type="GO" id="GO:0043022">
    <property type="term" value="F:ribosome binding"/>
    <property type="evidence" value="ECO:0007669"/>
    <property type="project" value="UniProtKB-UniRule"/>
</dbReference>
<dbReference type="Gene3D" id="2.130.10.10">
    <property type="entry name" value="YVTN repeat-like/Quinoprotein amine dehydrogenase"/>
    <property type="match status" value="1"/>
</dbReference>
<keyword evidence="13" id="KW-1185">Reference proteome</keyword>
<dbReference type="SUPFAM" id="SSF82171">
    <property type="entry name" value="DPP6 N-terminal domain-like"/>
    <property type="match status" value="1"/>
</dbReference>
<evidence type="ECO:0000313" key="12">
    <source>
        <dbReference type="EMBL" id="EYC18356.1"/>
    </source>
</evidence>
<feature type="compositionally biased region" description="Polar residues" evidence="10">
    <location>
        <begin position="508"/>
        <end position="519"/>
    </location>
</feature>
<evidence type="ECO:0000259" key="11">
    <source>
        <dbReference type="Pfam" id="PF08662"/>
    </source>
</evidence>
<comment type="caution">
    <text evidence="12">The sequence shown here is derived from an EMBL/GenBank/DDBJ whole genome shotgun (WGS) entry which is preliminary data.</text>
</comment>
<reference evidence="13" key="1">
    <citation type="journal article" date="2015" name="Nat. Genet.">
        <title>The genome and transcriptome of the zoonotic hookworm Ancylostoma ceylanicum identify infection-specific gene families.</title>
        <authorList>
            <person name="Schwarz E.M."/>
            <person name="Hu Y."/>
            <person name="Antoshechkin I."/>
            <person name="Miller M.M."/>
            <person name="Sternberg P.W."/>
            <person name="Aroian R.V."/>
        </authorList>
    </citation>
    <scope>NUCLEOTIDE SEQUENCE</scope>
    <source>
        <strain evidence="13">HY135</strain>
    </source>
</reference>
<dbReference type="InterPro" id="IPR015943">
    <property type="entry name" value="WD40/YVTN_repeat-like_dom_sf"/>
</dbReference>
<dbReference type="OrthoDB" id="2194683at2759"/>
<evidence type="ECO:0000256" key="5">
    <source>
        <dbReference type="ARBA" id="ARBA00022574"/>
    </source>
</evidence>
<organism evidence="12 13">
    <name type="scientific">Ancylostoma ceylanicum</name>
    <dbReference type="NCBI Taxonomy" id="53326"/>
    <lineage>
        <taxon>Eukaryota</taxon>
        <taxon>Metazoa</taxon>
        <taxon>Ecdysozoa</taxon>
        <taxon>Nematoda</taxon>
        <taxon>Chromadorea</taxon>
        <taxon>Rhabditida</taxon>
        <taxon>Rhabditina</taxon>
        <taxon>Rhabditomorpha</taxon>
        <taxon>Strongyloidea</taxon>
        <taxon>Ancylostomatidae</taxon>
        <taxon>Ancylostomatinae</taxon>
        <taxon>Ancylostoma</taxon>
    </lineage>
</organism>
<keyword evidence="5" id="KW-0853">WD repeat</keyword>
<dbReference type="Proteomes" id="UP000024635">
    <property type="component" value="Unassembled WGS sequence"/>
</dbReference>
<evidence type="ECO:0000256" key="9">
    <source>
        <dbReference type="PIRNR" id="PIRNR017222"/>
    </source>
</evidence>
<keyword evidence="8 9" id="KW-0648">Protein biosynthesis</keyword>
<dbReference type="PANTHER" id="PTHR13227">
    <property type="entry name" value="EUKARYOTIC TRANSLATION INITIATION FACTOR 2A"/>
    <property type="match status" value="1"/>
</dbReference>
<comment type="similarity">
    <text evidence="2 9">Belongs to the WD repeat EIF2A family.</text>
</comment>
<evidence type="ECO:0000256" key="1">
    <source>
        <dbReference type="ARBA" id="ARBA00003993"/>
    </source>
</evidence>
<dbReference type="EMBL" id="JARK01001364">
    <property type="protein sequence ID" value="EYC18356.1"/>
    <property type="molecule type" value="Genomic_DNA"/>
</dbReference>
<evidence type="ECO:0000256" key="3">
    <source>
        <dbReference type="ARBA" id="ARBA00013819"/>
    </source>
</evidence>
<keyword evidence="4 9" id="KW-0396">Initiation factor</keyword>
<evidence type="ECO:0000256" key="7">
    <source>
        <dbReference type="ARBA" id="ARBA00022845"/>
    </source>
</evidence>
<evidence type="ECO:0000256" key="6">
    <source>
        <dbReference type="ARBA" id="ARBA00022737"/>
    </source>
</evidence>
<dbReference type="GO" id="GO:0003729">
    <property type="term" value="F:mRNA binding"/>
    <property type="evidence" value="ECO:0007669"/>
    <property type="project" value="TreeGrafter"/>
</dbReference>
<sequence length="582" mass="65366">MLGMCEYEVYEYTNYKVHEYEVALPLSATSVRSVLILKPFSVRGSNGLSLRRGLTSNSVTLFEDNLTPKESPCSVFQFSNDGHIFAYCNTKRTRAFQIATGKDIINVDLKRTKHILFSPRDTHMITFEPYAIYGQKVSPDQKPDPNMRVYNLVEGKHVATYIAKRESTWMPQFTDDESVAVRLVGSELLIHSGCQFERYDRKLVVPNIAVFAVTPGHAPHHVACYTPAAGSTPGRVQIRSLDSPFVVVAAKNFFKSEKATLLWNSKGNALLVLSGTEVDSSNQSYYGEQHIYLLNVTTQESFQVNVRKKGPIHAAKWNPTGKEFCVCYGFMPAMVSLFNLRGDETFHTSEGPRNDVFYNSFGNILLTCGFGNLGKGRMEFWDVEKKKQIVAIEVPNTTLFEWAPDGQHFLTATTTPRLRIDNGYRLWHYSGKLINEVLYDSPNEELWEVKFRPMAGYSKFELKELTLAELNCAGLLEKKKVSSESSTNRTVGVAKNAVAYVPPHLRKNQGTGTTGGANDQSEKQTKMTETEKKIFTVKKKLKDVSILKARLANGEELQANQLEKIAKEPEFLAQLEVLGGTL</sequence>
<keyword evidence="6" id="KW-0677">Repeat</keyword>
<dbReference type="GO" id="GO:0022627">
    <property type="term" value="C:cytosolic small ribosomal subunit"/>
    <property type="evidence" value="ECO:0007669"/>
    <property type="project" value="TreeGrafter"/>
</dbReference>
<feature type="domain" description="Translation initiation factor beta propellor-like" evidence="11">
    <location>
        <begin position="251"/>
        <end position="448"/>
    </location>
</feature>
<protein>
    <recommendedName>
        <fullName evidence="3 9">Eukaryotic translation initiation factor 2A</fullName>
        <shortName evidence="9">eIF-2A</shortName>
    </recommendedName>
</protein>
<evidence type="ECO:0000256" key="10">
    <source>
        <dbReference type="SAM" id="MobiDB-lite"/>
    </source>
</evidence>
<dbReference type="InterPro" id="IPR011387">
    <property type="entry name" value="TIF2A"/>
</dbReference>
<dbReference type="PIRSF" id="PIRSF017222">
    <property type="entry name" value="eIF2A"/>
    <property type="match status" value="1"/>
</dbReference>
<dbReference type="InterPro" id="IPR013979">
    <property type="entry name" value="TIF_beta_prop-like"/>
</dbReference>
<feature type="region of interest" description="Disordered" evidence="10">
    <location>
        <begin position="504"/>
        <end position="528"/>
    </location>
</feature>
<dbReference type="Pfam" id="PF08662">
    <property type="entry name" value="eIF2A"/>
    <property type="match status" value="1"/>
</dbReference>